<evidence type="ECO:0000259" key="14">
    <source>
        <dbReference type="Pfam" id="PF21305"/>
    </source>
</evidence>
<comment type="subcellular location">
    <subcellularLocation>
        <location evidence="1 10">Cell outer membrane</location>
    </subcellularLocation>
</comment>
<organism evidence="15 16">
    <name type="scientific">Yersinia enterocolitica</name>
    <dbReference type="NCBI Taxonomy" id="630"/>
    <lineage>
        <taxon>Bacteria</taxon>
        <taxon>Pseudomonadati</taxon>
        <taxon>Pseudomonadota</taxon>
        <taxon>Gammaproteobacteria</taxon>
        <taxon>Enterobacterales</taxon>
        <taxon>Yersiniaceae</taxon>
        <taxon>Yersinia</taxon>
    </lineage>
</organism>
<dbReference type="InterPro" id="IPR050810">
    <property type="entry name" value="Bact_Secretion_Sys_Channel"/>
</dbReference>
<evidence type="ECO:0000256" key="8">
    <source>
        <dbReference type="ARBA" id="ARBA00023136"/>
    </source>
</evidence>
<dbReference type="GO" id="GO:0009279">
    <property type="term" value="C:cell outer membrane"/>
    <property type="evidence" value="ECO:0007669"/>
    <property type="project" value="UniProtKB-SubCell"/>
</dbReference>
<accession>A0A0H5GE01</accession>
<keyword evidence="8 11" id="KW-0472">Membrane</keyword>
<comment type="similarity">
    <text evidence="2">Belongs to the bacterial secretin family. GSP D subfamily.</text>
</comment>
<evidence type="ECO:0000256" key="11">
    <source>
        <dbReference type="SAM" id="Phobius"/>
    </source>
</evidence>
<evidence type="ECO:0000256" key="9">
    <source>
        <dbReference type="ARBA" id="ARBA00023237"/>
    </source>
</evidence>
<dbReference type="InterPro" id="IPR038591">
    <property type="entry name" value="NolW-like_sf"/>
</dbReference>
<evidence type="ECO:0000256" key="5">
    <source>
        <dbReference type="ARBA" id="ARBA00022692"/>
    </source>
</evidence>
<dbReference type="Pfam" id="PF03958">
    <property type="entry name" value="Secretin_N"/>
    <property type="match status" value="3"/>
</dbReference>
<evidence type="ECO:0000256" key="4">
    <source>
        <dbReference type="ARBA" id="ARBA00022452"/>
    </source>
</evidence>
<feature type="domain" description="NolW-like" evidence="13">
    <location>
        <begin position="135"/>
        <end position="196"/>
    </location>
</feature>
<proteinExistence type="inferred from homology"/>
<reference evidence="15 16" key="1">
    <citation type="submission" date="2015-03" db="EMBL/GenBank/DDBJ databases">
        <authorList>
            <person name="Murphy D."/>
        </authorList>
    </citation>
    <scope>NUCLEOTIDE SEQUENCE [LARGE SCALE GENOMIC DNA]</scope>
    <source>
        <strain evidence="15 16">IP26249</strain>
    </source>
</reference>
<dbReference type="AlphaFoldDB" id="A0A0H5GE01"/>
<evidence type="ECO:0000313" key="16">
    <source>
        <dbReference type="Proteomes" id="UP000048841"/>
    </source>
</evidence>
<protein>
    <submittedName>
        <fullName evidence="15">General secretion pathway protein D</fullName>
    </submittedName>
</protein>
<dbReference type="Pfam" id="PF00263">
    <property type="entry name" value="Secretin"/>
    <property type="match status" value="1"/>
</dbReference>
<name>A0A0H5GE01_YEREN</name>
<dbReference type="PROSITE" id="PS00875">
    <property type="entry name" value="T2SP_D"/>
    <property type="match status" value="1"/>
</dbReference>
<evidence type="ECO:0000256" key="1">
    <source>
        <dbReference type="ARBA" id="ARBA00004442"/>
    </source>
</evidence>
<keyword evidence="4" id="KW-1134">Transmembrane beta strand</keyword>
<dbReference type="RefSeq" id="WP_023160257.1">
    <property type="nucleotide sequence ID" value="NZ_CGBR01000014.1"/>
</dbReference>
<evidence type="ECO:0000256" key="2">
    <source>
        <dbReference type="ARBA" id="ARBA00006980"/>
    </source>
</evidence>
<evidence type="ECO:0000256" key="6">
    <source>
        <dbReference type="ARBA" id="ARBA00022729"/>
    </source>
</evidence>
<evidence type="ECO:0000256" key="10">
    <source>
        <dbReference type="RuleBase" id="RU004004"/>
    </source>
</evidence>
<dbReference type="InterPro" id="IPR005644">
    <property type="entry name" value="NolW-like"/>
</dbReference>
<dbReference type="Proteomes" id="UP000048841">
    <property type="component" value="Unassembled WGS sequence"/>
</dbReference>
<keyword evidence="5 11" id="KW-0812">Transmembrane</keyword>
<keyword evidence="9" id="KW-0998">Cell outer membrane</keyword>
<dbReference type="PRINTS" id="PR00811">
    <property type="entry name" value="BCTERIALGSPD"/>
</dbReference>
<dbReference type="InterPro" id="IPR004845">
    <property type="entry name" value="T2SS_GspD_CS"/>
</dbReference>
<dbReference type="InterPro" id="IPR001775">
    <property type="entry name" value="GspD/PilQ"/>
</dbReference>
<dbReference type="PANTHER" id="PTHR30332:SF24">
    <property type="entry name" value="SECRETIN GSPD-RELATED"/>
    <property type="match status" value="1"/>
</dbReference>
<evidence type="ECO:0000313" key="15">
    <source>
        <dbReference type="EMBL" id="CFQ64039.1"/>
    </source>
</evidence>
<dbReference type="GO" id="GO:0015627">
    <property type="term" value="C:type II protein secretion system complex"/>
    <property type="evidence" value="ECO:0007669"/>
    <property type="project" value="InterPro"/>
</dbReference>
<dbReference type="Pfam" id="PF21305">
    <property type="entry name" value="type_II_gspD_N0"/>
    <property type="match status" value="1"/>
</dbReference>
<keyword evidence="3 10" id="KW-0813">Transport</keyword>
<dbReference type="Gene3D" id="3.30.1370.120">
    <property type="match status" value="3"/>
</dbReference>
<keyword evidence="11" id="KW-1133">Transmembrane helix</keyword>
<dbReference type="InterPro" id="IPR004846">
    <property type="entry name" value="T2SS/T3SS_dom"/>
</dbReference>
<keyword evidence="6" id="KW-0732">Signal</keyword>
<dbReference type="NCBIfam" id="TIGR02517">
    <property type="entry name" value="type_II_gspD"/>
    <property type="match status" value="1"/>
</dbReference>
<dbReference type="PANTHER" id="PTHR30332">
    <property type="entry name" value="PROBABLE GENERAL SECRETION PATHWAY PROTEIN D"/>
    <property type="match status" value="1"/>
</dbReference>
<keyword evidence="7" id="KW-0653">Protein transport</keyword>
<sequence length="648" mass="71870">MCQNNINILCNSILFLFKIIILAAIFPIVGYGENFSASFRDADIKEFINTVSKNINKTIIIDPKVQGLVSVRSYELLDEEKYYQFFLNVLDVYGYTVVEMPNNILKVIPAKRAKGSVVPLQNNAENPQGDELINRVFKLKHLLAKNLAPLLRQLNDNSESGSIVNYDPSNVILITGRAAVVNRLYAIISTLDQPGETEVELYQLNHAVATDIIKLVNQVINPVNTTAKQGSFNTATVVADGRTNSVIISGDRHIRKKTLQMIKRLDHQQESYGSTKVVYMKYAQASKLLDVLNGVSQGSQSDKTKKNSGKSHIKNVSIKAYDQTNALVITADPKVMKELDQVIERLDIRRAQVLVEAIIVETQNGEGLNLGIQWANKLYGGTNFLQKTNSIQTNNNSGNPIPMMMAGLTAGFYKGNWDGLFTALATNSNNNILATPSIVTLDNMEAEFNVGQEVPVLTSTQTTATDKVYNSISRQSVGVMLKVKPQINKGDSVLLEIRQEVSSVADSSDVNANNLGSVFNKRVVNNAVLVKSGETVVVGGLLDKKINKIINKVPLLGDIPFIGGLFRQSKEKIEKSNLILFIRPTILRETSDYSQVTVDKYDEYNNSYSINSGMERPINIVSDRINYDAFNTLKSDIIKFYELVEMKI</sequence>
<evidence type="ECO:0000259" key="12">
    <source>
        <dbReference type="Pfam" id="PF00263"/>
    </source>
</evidence>
<feature type="domain" description="Type II/III secretion system secretin-like" evidence="12">
    <location>
        <begin position="423"/>
        <end position="588"/>
    </location>
</feature>
<evidence type="ECO:0000256" key="7">
    <source>
        <dbReference type="ARBA" id="ARBA00022927"/>
    </source>
</evidence>
<feature type="domain" description="NolW-like" evidence="13">
    <location>
        <begin position="275"/>
        <end position="352"/>
    </location>
</feature>
<evidence type="ECO:0000259" key="13">
    <source>
        <dbReference type="Pfam" id="PF03958"/>
    </source>
</evidence>
<dbReference type="InterPro" id="IPR049371">
    <property type="entry name" value="GspD-like_N0"/>
</dbReference>
<dbReference type="EMBL" id="CGBR01000014">
    <property type="protein sequence ID" value="CFQ64039.1"/>
    <property type="molecule type" value="Genomic_DNA"/>
</dbReference>
<dbReference type="InterPro" id="IPR013356">
    <property type="entry name" value="T2SS_GspD"/>
</dbReference>
<dbReference type="GO" id="GO:0015628">
    <property type="term" value="P:protein secretion by the type II secretion system"/>
    <property type="evidence" value="ECO:0007669"/>
    <property type="project" value="InterPro"/>
</dbReference>
<feature type="domain" description="NolW-like" evidence="13">
    <location>
        <begin position="199"/>
        <end position="270"/>
    </location>
</feature>
<feature type="transmembrane region" description="Helical" evidence="11">
    <location>
        <begin position="12"/>
        <end position="32"/>
    </location>
</feature>
<evidence type="ECO:0000256" key="3">
    <source>
        <dbReference type="ARBA" id="ARBA00022448"/>
    </source>
</evidence>
<gene>
    <name evidence="15" type="primary">outD</name>
    <name evidence="15" type="ORF">ERS137941_02317</name>
</gene>
<feature type="domain" description="GspD-like N0" evidence="14">
    <location>
        <begin position="38"/>
        <end position="107"/>
    </location>
</feature>